<name>A0A0L0EV89_9GAMM</name>
<dbReference type="SUPFAM" id="SSF53850">
    <property type="entry name" value="Periplasmic binding protein-like II"/>
    <property type="match status" value="1"/>
</dbReference>
<evidence type="ECO:0000259" key="2">
    <source>
        <dbReference type="SMART" id="SM00062"/>
    </source>
</evidence>
<sequence length="245" mass="28197">MHQLVLLLALFPLLSFGATYDTPDLDWVTEDYPPFNYHINGEIEGLSIRILDGIYRELGWTLDKRDIMLVPWPRAYRMTMTSPKTCIFSITYTQERAKIFQFIGPSIDNQVAMIGHKESDYEVSNLSDLKSYKIGVVKNDIGHQLLRQSGVNNDNLVFLASGFELVQMLKLKRIDLIAYGDIIARFQFKRAGIDPSHYRVVLPLARSYLGFACNKQVNAQWVQSMNQALRRLRRDAPSLFLPQSY</sequence>
<reference evidence="4" key="1">
    <citation type="submission" date="2015-07" db="EMBL/GenBank/DDBJ databases">
        <title>Draft genome sequence of a Pseudoalteromonas rubra strain, OCN096, isolated from Kaneohe Bay, Oahu, Hawaii.</title>
        <authorList>
            <person name="Beurmann S."/>
            <person name="Ushijima B."/>
            <person name="Belcaid M."/>
            <person name="Callahan S.M."/>
            <person name="Aeby G.S."/>
        </authorList>
    </citation>
    <scope>NUCLEOTIDE SEQUENCE [LARGE SCALE GENOMIC DNA]</scope>
    <source>
        <strain evidence="4">OCN096</strain>
    </source>
</reference>
<evidence type="ECO:0000313" key="3">
    <source>
        <dbReference type="EMBL" id="KNC68285.1"/>
    </source>
</evidence>
<dbReference type="EMBL" id="LFZX01000028">
    <property type="protein sequence ID" value="KNC68285.1"/>
    <property type="molecule type" value="Genomic_DNA"/>
</dbReference>
<dbReference type="PATRIC" id="fig|43658.6.peg.2243"/>
<organism evidence="3 4">
    <name type="scientific">Pseudoalteromonas rubra</name>
    <dbReference type="NCBI Taxonomy" id="43658"/>
    <lineage>
        <taxon>Bacteria</taxon>
        <taxon>Pseudomonadati</taxon>
        <taxon>Pseudomonadota</taxon>
        <taxon>Gammaproteobacteria</taxon>
        <taxon>Alteromonadales</taxon>
        <taxon>Pseudoalteromonadaceae</taxon>
        <taxon>Pseudoalteromonas</taxon>
    </lineage>
</organism>
<dbReference type="OrthoDB" id="8587856at2"/>
<dbReference type="PANTHER" id="PTHR38834">
    <property type="entry name" value="PERIPLASMIC SUBSTRATE BINDING PROTEIN FAMILY 3"/>
    <property type="match status" value="1"/>
</dbReference>
<gene>
    <name evidence="3" type="ORF">AC626_05530</name>
</gene>
<feature type="signal peptide" evidence="1">
    <location>
        <begin position="1"/>
        <end position="17"/>
    </location>
</feature>
<accession>A0A0L0EV89</accession>
<comment type="caution">
    <text evidence="3">The sequence shown here is derived from an EMBL/GenBank/DDBJ whole genome shotgun (WGS) entry which is preliminary data.</text>
</comment>
<dbReference type="Proteomes" id="UP000036850">
    <property type="component" value="Unassembled WGS sequence"/>
</dbReference>
<proteinExistence type="predicted"/>
<feature type="domain" description="Solute-binding protein family 3/N-terminal" evidence="2">
    <location>
        <begin position="27"/>
        <end position="242"/>
    </location>
</feature>
<dbReference type="SMART" id="SM00062">
    <property type="entry name" value="PBPb"/>
    <property type="match status" value="1"/>
</dbReference>
<feature type="chain" id="PRO_5005537755" evidence="1">
    <location>
        <begin position="18"/>
        <end position="245"/>
    </location>
</feature>
<dbReference type="AlphaFoldDB" id="A0A0L0EV89"/>
<dbReference type="Gene3D" id="3.40.190.10">
    <property type="entry name" value="Periplasmic binding protein-like II"/>
    <property type="match status" value="2"/>
</dbReference>
<evidence type="ECO:0000313" key="4">
    <source>
        <dbReference type="Proteomes" id="UP000036850"/>
    </source>
</evidence>
<dbReference type="PANTHER" id="PTHR38834:SF3">
    <property type="entry name" value="SOLUTE-BINDING PROTEIN FAMILY 3_N-TERMINAL DOMAIN-CONTAINING PROTEIN"/>
    <property type="match status" value="1"/>
</dbReference>
<dbReference type="InterPro" id="IPR001638">
    <property type="entry name" value="Solute-binding_3/MltF_N"/>
</dbReference>
<dbReference type="Pfam" id="PF00497">
    <property type="entry name" value="SBP_bac_3"/>
    <property type="match status" value="1"/>
</dbReference>
<keyword evidence="1" id="KW-0732">Signal</keyword>
<protein>
    <submittedName>
        <fullName evidence="3">ABC transporter substrate-binding protein</fullName>
    </submittedName>
</protein>
<evidence type="ECO:0000256" key="1">
    <source>
        <dbReference type="SAM" id="SignalP"/>
    </source>
</evidence>